<evidence type="ECO:0000313" key="3">
    <source>
        <dbReference type="Proteomes" id="UP000640614"/>
    </source>
</evidence>
<reference evidence="2 3" key="1">
    <citation type="submission" date="2018-07" db="EMBL/GenBank/DDBJ databases">
        <title>Genome assembly of strain KB82.</title>
        <authorList>
            <person name="Kukolya J."/>
            <person name="Horvath B."/>
            <person name="Nagy I."/>
            <person name="Toth A."/>
        </authorList>
    </citation>
    <scope>NUCLEOTIDE SEQUENCE [LARGE SCALE GENOMIC DNA]</scope>
    <source>
        <strain evidence="2 3">Kb82</strain>
    </source>
</reference>
<feature type="signal peptide" evidence="1">
    <location>
        <begin position="1"/>
        <end position="20"/>
    </location>
</feature>
<dbReference type="RefSeq" id="WP_193845507.1">
    <property type="nucleotide sequence ID" value="NZ_PRDM01000001.1"/>
</dbReference>
<gene>
    <name evidence="2" type="ORF">C4F50_06125</name>
</gene>
<keyword evidence="1" id="KW-0732">Signal</keyword>
<evidence type="ECO:0000313" key="2">
    <source>
        <dbReference type="EMBL" id="MBE8724523.1"/>
    </source>
</evidence>
<dbReference type="EMBL" id="PRDM01000001">
    <property type="protein sequence ID" value="MBE8724523.1"/>
    <property type="molecule type" value="Genomic_DNA"/>
</dbReference>
<comment type="caution">
    <text evidence="2">The sequence shown here is derived from an EMBL/GenBank/DDBJ whole genome shotgun (WGS) entry which is preliminary data.</text>
</comment>
<organism evidence="2 3">
    <name type="scientific">Flavobacterium hungaricum</name>
    <dbReference type="NCBI Taxonomy" id="2082725"/>
    <lineage>
        <taxon>Bacteria</taxon>
        <taxon>Pseudomonadati</taxon>
        <taxon>Bacteroidota</taxon>
        <taxon>Flavobacteriia</taxon>
        <taxon>Flavobacteriales</taxon>
        <taxon>Flavobacteriaceae</taxon>
        <taxon>Flavobacterium</taxon>
    </lineage>
</organism>
<protein>
    <submittedName>
        <fullName evidence="2">Uncharacterized protein</fullName>
    </submittedName>
</protein>
<dbReference type="Proteomes" id="UP000640614">
    <property type="component" value="Unassembled WGS sequence"/>
</dbReference>
<name>A0ABR9TGN6_9FLAO</name>
<evidence type="ECO:0000256" key="1">
    <source>
        <dbReference type="SAM" id="SignalP"/>
    </source>
</evidence>
<proteinExistence type="predicted"/>
<sequence length="247" mass="25769">MKISLTIVLLFAAFTSKVLAQSPEKMSYQAIIRGQNNSLVVNSKISLKVIVHQGTATGTAVYQETHSPSTNNNGLVSLEIGNGTVVTGNFSQIAWEKGPYFIETQVDAAGGSNYNIIGVTQLLSVPYALHAKTADRLIGGAVTTPAARAAVISFTSSRSIASNDINNTIECTASATLTLTANFSSMLVGDTINLEAHNGAILAIQASSGVTINYNANGSANFTSAAGNVRFGFLRKTGTNSYIISGQ</sequence>
<keyword evidence="3" id="KW-1185">Reference proteome</keyword>
<feature type="chain" id="PRO_5046384070" evidence="1">
    <location>
        <begin position="21"/>
        <end position="247"/>
    </location>
</feature>
<accession>A0ABR9TGN6</accession>